<dbReference type="Pfam" id="PF06287">
    <property type="entry name" value="DUF1039"/>
    <property type="match status" value="1"/>
</dbReference>
<organism evidence="1 2">
    <name type="scientific">Pseudomonas chlororaphis</name>
    <dbReference type="NCBI Taxonomy" id="587753"/>
    <lineage>
        <taxon>Bacteria</taxon>
        <taxon>Pseudomonadati</taxon>
        <taxon>Pseudomonadota</taxon>
        <taxon>Gammaproteobacteria</taxon>
        <taxon>Pseudomonadales</taxon>
        <taxon>Pseudomonadaceae</taxon>
        <taxon>Pseudomonas</taxon>
    </lineage>
</organism>
<reference evidence="1 2" key="1">
    <citation type="submission" date="2016-12" db="EMBL/GenBank/DDBJ databases">
        <authorList>
            <person name="Song W.-J."/>
            <person name="Kurnit D.M."/>
        </authorList>
    </citation>
    <scope>NUCLEOTIDE SEQUENCE [LARGE SCALE GENOMIC DNA]</scope>
    <source>
        <strain evidence="1 2">PCL1601</strain>
    </source>
</reference>
<dbReference type="InterPro" id="IPR010437">
    <property type="entry name" value="T3SS_SsaH/EsaH"/>
</dbReference>
<name>A0A1Q8EML5_9PSED</name>
<dbReference type="Proteomes" id="UP000185578">
    <property type="component" value="Unassembled WGS sequence"/>
</dbReference>
<dbReference type="OrthoDB" id="7068968at2"/>
<dbReference type="AlphaFoldDB" id="A0A1Q8EML5"/>
<evidence type="ECO:0000313" key="2">
    <source>
        <dbReference type="Proteomes" id="UP000185578"/>
    </source>
</evidence>
<evidence type="ECO:0000313" key="1">
    <source>
        <dbReference type="EMBL" id="OLF53042.1"/>
    </source>
</evidence>
<protein>
    <submittedName>
        <fullName evidence="1">EscG/YscG/SsaH family type III secretion system needle protein co-chaperone</fullName>
    </submittedName>
</protein>
<sequence length="102" mass="10830">MNILERDVCRIVCETGLAAVNHGFVEQVETIRSALPYLVSEPADLRILQATLLIGLSRGHEALALLAGDASDEANTLRRLIESASPDAGTLPAQPSTLPQLA</sequence>
<comment type="caution">
    <text evidence="1">The sequence shown here is derived from an EMBL/GenBank/DDBJ whole genome shotgun (WGS) entry which is preliminary data.</text>
</comment>
<accession>A0A1Q8EML5</accession>
<proteinExistence type="predicted"/>
<dbReference type="NCBIfam" id="TIGR02498">
    <property type="entry name" value="type_III_ssaH"/>
    <property type="match status" value="1"/>
</dbReference>
<dbReference type="EMBL" id="MSCT01000018">
    <property type="protein sequence ID" value="OLF53042.1"/>
    <property type="molecule type" value="Genomic_DNA"/>
</dbReference>
<gene>
    <name evidence="1" type="ORF">BTN82_19960</name>
</gene>
<dbReference type="RefSeq" id="WP_075120822.1">
    <property type="nucleotide sequence ID" value="NZ_MSCT01000018.1"/>
</dbReference>